<dbReference type="AlphaFoldDB" id="A0A0A2B337"/>
<dbReference type="EMBL" id="JNAR01000015">
    <property type="protein sequence ID" value="KGG07532.1"/>
    <property type="molecule type" value="Genomic_DNA"/>
</dbReference>
<evidence type="ECO:0000313" key="2">
    <source>
        <dbReference type="Proteomes" id="UP000030481"/>
    </source>
</evidence>
<organism evidence="1 2">
    <name type="scientific">Prochlorococcus marinus str. MIT 9401</name>
    <dbReference type="NCBI Taxonomy" id="167551"/>
    <lineage>
        <taxon>Bacteria</taxon>
        <taxon>Bacillati</taxon>
        <taxon>Cyanobacteriota</taxon>
        <taxon>Cyanophyceae</taxon>
        <taxon>Synechococcales</taxon>
        <taxon>Prochlorococcaceae</taxon>
        <taxon>Prochlorococcus</taxon>
    </lineage>
</organism>
<protein>
    <submittedName>
        <fullName evidence="1">Uncharacterized protein</fullName>
    </submittedName>
</protein>
<sequence>MVGLVLLLPLNTRSLFAEKKSDCSLAPSSGTKFRINGPGSWETLITVRKYKDDDKFLSEKIGLLKLAAAERFSEFFTTLTLNTNNKEESIQEESIQEEIIQEEIIQEEIIQEDQNFRAFENFQKVYSEYFSWNDMKPILISMKSFHCYDDDQIVLSGKWTSDSVQNAYRHINLEKAYDELLTIADVAGERSILDDEKFKKKFPKLWETDDPEYVKNAIKYVLRIRGL</sequence>
<reference evidence="2" key="1">
    <citation type="journal article" date="2014" name="Sci. Data">
        <title>Genomes of diverse isolates of the marine cyanobacterium Prochlorococcus.</title>
        <authorList>
            <person name="Biller S."/>
            <person name="Berube P."/>
            <person name="Thompson J."/>
            <person name="Kelly L."/>
            <person name="Roggensack S."/>
            <person name="Awad L."/>
            <person name="Roache-Johnson K."/>
            <person name="Ding H."/>
            <person name="Giovannoni S.J."/>
            <person name="Moore L.R."/>
            <person name="Chisholm S.W."/>
        </authorList>
    </citation>
    <scope>NUCLEOTIDE SEQUENCE [LARGE SCALE GENOMIC DNA]</scope>
</reference>
<evidence type="ECO:0000313" key="1">
    <source>
        <dbReference type="EMBL" id="KGG07532.1"/>
    </source>
</evidence>
<dbReference type="RefSeq" id="WP_152556878.1">
    <property type="nucleotide sequence ID" value="NZ_JNAR01000015.1"/>
</dbReference>
<dbReference type="Proteomes" id="UP000030481">
    <property type="component" value="Unassembled WGS sequence"/>
</dbReference>
<proteinExistence type="predicted"/>
<accession>A0A0A2B337</accession>
<comment type="caution">
    <text evidence="1">The sequence shown here is derived from an EMBL/GenBank/DDBJ whole genome shotgun (WGS) entry which is preliminary data.</text>
</comment>
<name>A0A0A2B337_PROMR</name>
<gene>
    <name evidence="1" type="ORF">EV01_1147</name>
</gene>